<name>A0A6H1ZKQ4_9ZZZZ</name>
<dbReference type="GO" id="GO:0003677">
    <property type="term" value="F:DNA binding"/>
    <property type="evidence" value="ECO:0007669"/>
    <property type="project" value="InterPro"/>
</dbReference>
<reference evidence="2" key="1">
    <citation type="submission" date="2020-03" db="EMBL/GenBank/DDBJ databases">
        <title>The deep terrestrial virosphere.</title>
        <authorList>
            <person name="Holmfeldt K."/>
            <person name="Nilsson E."/>
            <person name="Simone D."/>
            <person name="Lopez-Fernandez M."/>
            <person name="Wu X."/>
            <person name="de Brujin I."/>
            <person name="Lundin D."/>
            <person name="Andersson A."/>
            <person name="Bertilsson S."/>
            <person name="Dopson M."/>
        </authorList>
    </citation>
    <scope>NUCLEOTIDE SEQUENCE</scope>
    <source>
        <strain evidence="2">TM448A00748</strain>
        <strain evidence="3">TM448B00292</strain>
    </source>
</reference>
<gene>
    <name evidence="2" type="ORF">TM448A00748_0009</name>
    <name evidence="3" type="ORF">TM448B00292_0018</name>
</gene>
<accession>A0A6H1ZKQ4</accession>
<dbReference type="SUPFAM" id="SSF47598">
    <property type="entry name" value="Ribbon-helix-helix"/>
    <property type="match status" value="1"/>
</dbReference>
<dbReference type="InterPro" id="IPR005569">
    <property type="entry name" value="Arc_DNA-bd_dom"/>
</dbReference>
<organism evidence="2">
    <name type="scientific">viral metagenome</name>
    <dbReference type="NCBI Taxonomy" id="1070528"/>
    <lineage>
        <taxon>unclassified sequences</taxon>
        <taxon>metagenomes</taxon>
        <taxon>organismal metagenomes</taxon>
    </lineage>
</organism>
<protein>
    <submittedName>
        <fullName evidence="2">Putative Arc repressor family protein</fullName>
    </submittedName>
</protein>
<dbReference type="Pfam" id="PF03869">
    <property type="entry name" value="Arc"/>
    <property type="match status" value="1"/>
</dbReference>
<dbReference type="InterPro" id="IPR013321">
    <property type="entry name" value="Arc_rbn_hlx_hlx"/>
</dbReference>
<evidence type="ECO:0000259" key="1">
    <source>
        <dbReference type="Pfam" id="PF03869"/>
    </source>
</evidence>
<feature type="domain" description="Arc-like DNA binding" evidence="1">
    <location>
        <begin position="8"/>
        <end position="46"/>
    </location>
</feature>
<dbReference type="GO" id="GO:0006355">
    <property type="term" value="P:regulation of DNA-templated transcription"/>
    <property type="evidence" value="ECO:0007669"/>
    <property type="project" value="InterPro"/>
</dbReference>
<dbReference type="Gene3D" id="1.10.1220.10">
    <property type="entry name" value="Met repressor-like"/>
    <property type="match status" value="1"/>
</dbReference>
<dbReference type="InterPro" id="IPR010985">
    <property type="entry name" value="Ribbon_hlx_hlx"/>
</dbReference>
<dbReference type="AlphaFoldDB" id="A0A6H1ZKQ4"/>
<sequence length="55" mass="6552">MNRREIAPFGFRIRPEVKEAAKEQAERNRRSLNTELELLVEEGLERRKMQVQARA</sequence>
<evidence type="ECO:0000313" key="2">
    <source>
        <dbReference type="EMBL" id="QJA47845.1"/>
    </source>
</evidence>
<evidence type="ECO:0000313" key="3">
    <source>
        <dbReference type="EMBL" id="QJH94681.1"/>
    </source>
</evidence>
<dbReference type="EMBL" id="MT144604">
    <property type="protein sequence ID" value="QJH94681.1"/>
    <property type="molecule type" value="Genomic_DNA"/>
</dbReference>
<dbReference type="EMBL" id="MT144060">
    <property type="protein sequence ID" value="QJA47845.1"/>
    <property type="molecule type" value="Genomic_DNA"/>
</dbReference>
<proteinExistence type="predicted"/>